<feature type="region of interest" description="Disordered" evidence="1">
    <location>
        <begin position="54"/>
        <end position="74"/>
    </location>
</feature>
<evidence type="ECO:0000256" key="1">
    <source>
        <dbReference type="SAM" id="MobiDB-lite"/>
    </source>
</evidence>
<sequence length="207" mass="23394">MPAHLQFPPPGLSLPPHPSIFDLMQTDIPQPTTTPYIIPAANVPTRVWQQEIAREQRDLEKPRKPTKRSRRPAPYFSRTPLVLIPNKRRGKRATQFSSVGALSMEHDPPPQKYDDSWIDPLPREDDFLYYPMQRYARSSSPALSCSSGTASSISGSYPTSTLPSRAYGRKLSSPPPFRERHYRFNATSKHHGVLGALKEISSLWSQS</sequence>
<dbReference type="EMBL" id="JARKIB010000209">
    <property type="protein sequence ID" value="KAJ7723646.1"/>
    <property type="molecule type" value="Genomic_DNA"/>
</dbReference>
<gene>
    <name evidence="2" type="ORF">B0H16DRAFT_1598045</name>
</gene>
<accession>A0AAD7HLR4</accession>
<comment type="caution">
    <text evidence="2">The sequence shown here is derived from an EMBL/GenBank/DDBJ whole genome shotgun (WGS) entry which is preliminary data.</text>
</comment>
<feature type="compositionally biased region" description="Basic and acidic residues" evidence="1">
    <location>
        <begin position="54"/>
        <end position="63"/>
    </location>
</feature>
<protein>
    <submittedName>
        <fullName evidence="2">Uncharacterized protein</fullName>
    </submittedName>
</protein>
<evidence type="ECO:0000313" key="2">
    <source>
        <dbReference type="EMBL" id="KAJ7723646.1"/>
    </source>
</evidence>
<organism evidence="2 3">
    <name type="scientific">Mycena metata</name>
    <dbReference type="NCBI Taxonomy" id="1033252"/>
    <lineage>
        <taxon>Eukaryota</taxon>
        <taxon>Fungi</taxon>
        <taxon>Dikarya</taxon>
        <taxon>Basidiomycota</taxon>
        <taxon>Agaricomycotina</taxon>
        <taxon>Agaricomycetes</taxon>
        <taxon>Agaricomycetidae</taxon>
        <taxon>Agaricales</taxon>
        <taxon>Marasmiineae</taxon>
        <taxon>Mycenaceae</taxon>
        <taxon>Mycena</taxon>
    </lineage>
</organism>
<dbReference type="Proteomes" id="UP001215598">
    <property type="component" value="Unassembled WGS sequence"/>
</dbReference>
<proteinExistence type="predicted"/>
<keyword evidence="3" id="KW-1185">Reference proteome</keyword>
<evidence type="ECO:0000313" key="3">
    <source>
        <dbReference type="Proteomes" id="UP001215598"/>
    </source>
</evidence>
<name>A0AAD7HLR4_9AGAR</name>
<feature type="region of interest" description="Disordered" evidence="1">
    <location>
        <begin position="140"/>
        <end position="174"/>
    </location>
</feature>
<reference evidence="2" key="1">
    <citation type="submission" date="2023-03" db="EMBL/GenBank/DDBJ databases">
        <title>Massive genome expansion in bonnet fungi (Mycena s.s.) driven by repeated elements and novel gene families across ecological guilds.</title>
        <authorList>
            <consortium name="Lawrence Berkeley National Laboratory"/>
            <person name="Harder C.B."/>
            <person name="Miyauchi S."/>
            <person name="Viragh M."/>
            <person name="Kuo A."/>
            <person name="Thoen E."/>
            <person name="Andreopoulos B."/>
            <person name="Lu D."/>
            <person name="Skrede I."/>
            <person name="Drula E."/>
            <person name="Henrissat B."/>
            <person name="Morin E."/>
            <person name="Kohler A."/>
            <person name="Barry K."/>
            <person name="LaButti K."/>
            <person name="Morin E."/>
            <person name="Salamov A."/>
            <person name="Lipzen A."/>
            <person name="Mereny Z."/>
            <person name="Hegedus B."/>
            <person name="Baldrian P."/>
            <person name="Stursova M."/>
            <person name="Weitz H."/>
            <person name="Taylor A."/>
            <person name="Grigoriev I.V."/>
            <person name="Nagy L.G."/>
            <person name="Martin F."/>
            <person name="Kauserud H."/>
        </authorList>
    </citation>
    <scope>NUCLEOTIDE SEQUENCE</scope>
    <source>
        <strain evidence="2">CBHHK182m</strain>
    </source>
</reference>
<feature type="compositionally biased region" description="Low complexity" evidence="1">
    <location>
        <begin position="140"/>
        <end position="156"/>
    </location>
</feature>
<dbReference type="AlphaFoldDB" id="A0AAD7HLR4"/>